<protein>
    <submittedName>
        <fullName evidence="3">Uncharacterized protein LOC136088673 isoform X1</fullName>
    </submittedName>
</protein>
<dbReference type="Proteomes" id="UP001652625">
    <property type="component" value="Chromosome 12"/>
</dbReference>
<dbReference type="RefSeq" id="XP_065669076.1">
    <property type="nucleotide sequence ID" value="XM_065813004.1"/>
</dbReference>
<evidence type="ECO:0000313" key="3">
    <source>
        <dbReference type="RefSeq" id="XP_065669076.1"/>
    </source>
</evidence>
<feature type="region of interest" description="Disordered" evidence="1">
    <location>
        <begin position="126"/>
        <end position="160"/>
    </location>
</feature>
<evidence type="ECO:0000256" key="1">
    <source>
        <dbReference type="SAM" id="MobiDB-lite"/>
    </source>
</evidence>
<reference evidence="3" key="1">
    <citation type="submission" date="2025-08" db="UniProtKB">
        <authorList>
            <consortium name="RefSeq"/>
        </authorList>
    </citation>
    <scope>IDENTIFICATION</scope>
</reference>
<dbReference type="GeneID" id="136088673"/>
<feature type="compositionally biased region" description="Basic residues" evidence="1">
    <location>
        <begin position="134"/>
        <end position="147"/>
    </location>
</feature>
<proteinExistence type="predicted"/>
<feature type="compositionally biased region" description="Basic and acidic residues" evidence="1">
    <location>
        <begin position="13"/>
        <end position="23"/>
    </location>
</feature>
<gene>
    <name evidence="3" type="primary">LOC136088673</name>
</gene>
<organism evidence="2 3">
    <name type="scientific">Hydra vulgaris</name>
    <name type="common">Hydra</name>
    <name type="synonym">Hydra attenuata</name>
    <dbReference type="NCBI Taxonomy" id="6087"/>
    <lineage>
        <taxon>Eukaryota</taxon>
        <taxon>Metazoa</taxon>
        <taxon>Cnidaria</taxon>
        <taxon>Hydrozoa</taxon>
        <taxon>Hydroidolina</taxon>
        <taxon>Anthoathecata</taxon>
        <taxon>Aplanulata</taxon>
        <taxon>Hydridae</taxon>
        <taxon>Hydra</taxon>
    </lineage>
</organism>
<name>A0ABM4D469_HYDVU</name>
<feature type="region of interest" description="Disordered" evidence="1">
    <location>
        <begin position="1"/>
        <end position="27"/>
    </location>
</feature>
<sequence>MTTRVSRNVPRLGTEDSSKEHVIGKKGKKPNVQKWSICRARFLLGATLKKMERNLRKHIIQHYLFLRDRFPKMALKQLITCPLVNKTFRRFEKKYCIHLGYHWVHHGGEDRPGFRWASNLPYSGAGPDSSGRRFNGKRGNRRGNRKASRGETVLRMSHLL</sequence>
<keyword evidence="2" id="KW-1185">Reference proteome</keyword>
<evidence type="ECO:0000313" key="2">
    <source>
        <dbReference type="Proteomes" id="UP001652625"/>
    </source>
</evidence>
<accession>A0ABM4D469</accession>